<reference evidence="11 12" key="1">
    <citation type="submission" date="2017-04" db="EMBL/GenBank/DDBJ databases">
        <title>Complete genome of Campylobacter concisus ATCC 33237T and draft genomes for an additional eight well characterized C. concisus strains.</title>
        <authorList>
            <person name="Cornelius A.J."/>
            <person name="Miller W.G."/>
            <person name="Lastovica A.J."/>
            <person name="On S.L."/>
            <person name="French N.P."/>
            <person name="Vandenberg O."/>
            <person name="Biggs P.J."/>
        </authorList>
    </citation>
    <scope>NUCLEOTIDE SEQUENCE [LARGE SCALE GENOMIC DNA]</scope>
    <source>
        <strain evidence="11 12">CCUG 19995</strain>
    </source>
</reference>
<feature type="binding site" evidence="10">
    <location>
        <position position="104"/>
    </location>
    <ligand>
        <name>[4Fe-4S] cluster</name>
        <dbReference type="ChEBI" id="CHEBI:49883"/>
        <label>2</label>
    </ligand>
</feature>
<dbReference type="InterPro" id="IPR010047">
    <property type="entry name" value="CODH"/>
</dbReference>
<evidence type="ECO:0000256" key="6">
    <source>
        <dbReference type="ARBA" id="ARBA00023004"/>
    </source>
</evidence>
<dbReference type="EMBL" id="NDYN01000003">
    <property type="protein sequence ID" value="OUT08391.1"/>
    <property type="molecule type" value="Genomic_DNA"/>
</dbReference>
<dbReference type="GO" id="GO:0050418">
    <property type="term" value="F:hydroxylamine reductase activity"/>
    <property type="evidence" value="ECO:0007669"/>
    <property type="project" value="TreeGrafter"/>
</dbReference>
<dbReference type="GO" id="GO:0006091">
    <property type="term" value="P:generation of precursor metabolites and energy"/>
    <property type="evidence" value="ECO:0007669"/>
    <property type="project" value="InterPro"/>
</dbReference>
<dbReference type="Pfam" id="PF03063">
    <property type="entry name" value="Prismane"/>
    <property type="match status" value="1"/>
</dbReference>
<feature type="binding site" evidence="10">
    <location>
        <position position="569"/>
    </location>
    <ligand>
        <name>[Ni-4Fe-4S] cluster</name>
        <dbReference type="ChEBI" id="CHEBI:47739"/>
    </ligand>
</feature>
<dbReference type="InterPro" id="IPR004137">
    <property type="entry name" value="HCP/CODH"/>
</dbReference>
<dbReference type="GO" id="GO:0051539">
    <property type="term" value="F:4 iron, 4 sulfur cluster binding"/>
    <property type="evidence" value="ECO:0007669"/>
    <property type="project" value="UniProtKB-UniRule"/>
</dbReference>
<feature type="binding site" evidence="10">
    <location>
        <position position="101"/>
    </location>
    <ligand>
        <name>[4Fe-4S] cluster</name>
        <dbReference type="ChEBI" id="CHEBI:49883"/>
        <label>2</label>
    </ligand>
</feature>
<evidence type="ECO:0000256" key="8">
    <source>
        <dbReference type="ARBA" id="ARBA00048733"/>
    </source>
</evidence>
<keyword evidence="6 9" id="KW-0408">Iron</keyword>
<dbReference type="GO" id="GO:0042542">
    <property type="term" value="P:response to hydrogen peroxide"/>
    <property type="evidence" value="ECO:0007669"/>
    <property type="project" value="TreeGrafter"/>
</dbReference>
<evidence type="ECO:0000256" key="9">
    <source>
        <dbReference type="PIRNR" id="PIRNR005023"/>
    </source>
</evidence>
<feature type="binding site" evidence="10">
    <location>
        <position position="311"/>
    </location>
    <ligand>
        <name>[Ni-4Fe-4S] cluster</name>
        <dbReference type="ChEBI" id="CHEBI:47739"/>
    </ligand>
</feature>
<dbReference type="EC" id="1.2.7.4" evidence="9"/>
<comment type="caution">
    <text evidence="11">The sequence shown here is derived from an EMBL/GenBank/DDBJ whole genome shotgun (WGS) entry which is preliminary data.</text>
</comment>
<feature type="binding site" evidence="10">
    <location>
        <position position="347"/>
    </location>
    <ligand>
        <name>[Ni-4Fe-4S] cluster</name>
        <dbReference type="ChEBI" id="CHEBI:47739"/>
    </ligand>
</feature>
<dbReference type="SUPFAM" id="SSF56821">
    <property type="entry name" value="Prismane protein-like"/>
    <property type="match status" value="1"/>
</dbReference>
<comment type="catalytic activity">
    <reaction evidence="8 9">
        <text>CO + 2 oxidized [2Fe-2S]-[ferredoxin] + H2O = 2 reduced [2Fe-2S]-[ferredoxin] + CO2 + 2 H(+)</text>
        <dbReference type="Rhea" id="RHEA:21040"/>
        <dbReference type="Rhea" id="RHEA-COMP:10000"/>
        <dbReference type="Rhea" id="RHEA-COMP:10001"/>
        <dbReference type="ChEBI" id="CHEBI:15377"/>
        <dbReference type="ChEBI" id="CHEBI:15378"/>
        <dbReference type="ChEBI" id="CHEBI:16526"/>
        <dbReference type="ChEBI" id="CHEBI:17245"/>
        <dbReference type="ChEBI" id="CHEBI:33737"/>
        <dbReference type="ChEBI" id="CHEBI:33738"/>
        <dbReference type="EC" id="1.2.7.4"/>
    </reaction>
</comment>
<dbReference type="GO" id="GO:0004601">
    <property type="term" value="F:peroxidase activity"/>
    <property type="evidence" value="ECO:0007669"/>
    <property type="project" value="TreeGrafter"/>
</dbReference>
<evidence type="ECO:0000313" key="11">
    <source>
        <dbReference type="EMBL" id="OUT08391.1"/>
    </source>
</evidence>
<organism evidence="11 12">
    <name type="scientific">Campylobacter concisus</name>
    <dbReference type="NCBI Taxonomy" id="199"/>
    <lineage>
        <taxon>Bacteria</taxon>
        <taxon>Pseudomonadati</taxon>
        <taxon>Campylobacterota</taxon>
        <taxon>Epsilonproteobacteria</taxon>
        <taxon>Campylobacterales</taxon>
        <taxon>Campylobacteraceae</taxon>
        <taxon>Campylobacter</taxon>
    </lineage>
</organism>
<dbReference type="InterPro" id="IPR016101">
    <property type="entry name" value="CO_DH_a-bundle"/>
</dbReference>
<dbReference type="PIRSF" id="PIRSF005023">
    <property type="entry name" value="CODH"/>
    <property type="match status" value="1"/>
</dbReference>
<keyword evidence="5 9" id="KW-0560">Oxidoreductase</keyword>
<dbReference type="NCBIfam" id="TIGR01702">
    <property type="entry name" value="CO_DH_cata"/>
    <property type="match status" value="1"/>
</dbReference>
<evidence type="ECO:0000256" key="3">
    <source>
        <dbReference type="ARBA" id="ARBA00022596"/>
    </source>
</evidence>
<evidence type="ECO:0000256" key="7">
    <source>
        <dbReference type="ARBA" id="ARBA00023014"/>
    </source>
</evidence>
<dbReference type="RefSeq" id="WP_087582892.1">
    <property type="nucleotide sequence ID" value="NZ_NDYN01000003.1"/>
</dbReference>
<keyword evidence="3 10" id="KW-0533">Nickel</keyword>
<dbReference type="AlphaFoldDB" id="A0A1Y5MIH9"/>
<protein>
    <recommendedName>
        <fullName evidence="9">Carbon monoxide dehydrogenase</fullName>
        <ecNumber evidence="9">1.2.7.4</ecNumber>
    </recommendedName>
</protein>
<feature type="binding site" evidence="10">
    <location>
        <position position="498"/>
    </location>
    <ligand>
        <name>[Ni-4Fe-4S] cluster</name>
        <dbReference type="ChEBI" id="CHEBI:47739"/>
    </ligand>
</feature>
<evidence type="ECO:0000313" key="12">
    <source>
        <dbReference type="Proteomes" id="UP000196317"/>
    </source>
</evidence>
<feature type="binding site" evidence="10">
    <location>
        <position position="100"/>
    </location>
    <ligand>
        <name>[4Fe-4S] cluster</name>
        <dbReference type="ChEBI" id="CHEBI:49883"/>
        <label>1</label>
        <note>ligand shared between dimeric partners</note>
    </ligand>
</feature>
<feature type="binding site" evidence="10">
    <location>
        <position position="120"/>
    </location>
    <ligand>
        <name>[4Fe-4S] cluster</name>
        <dbReference type="ChEBI" id="CHEBI:49883"/>
        <label>2</label>
    </ligand>
</feature>
<evidence type="ECO:0000256" key="1">
    <source>
        <dbReference type="ARBA" id="ARBA00001966"/>
    </source>
</evidence>
<dbReference type="PANTHER" id="PTHR30109:SF4">
    <property type="entry name" value="CARBON MONOXIDE DEHYDROGENASE"/>
    <property type="match status" value="1"/>
</dbReference>
<feature type="binding site" evidence="10">
    <location>
        <position position="109"/>
    </location>
    <ligand>
        <name>[4Fe-4S] cluster</name>
        <dbReference type="ChEBI" id="CHEBI:49883"/>
        <label>2</label>
    </ligand>
</feature>
<dbReference type="Proteomes" id="UP000196317">
    <property type="component" value="Unassembled WGS sequence"/>
</dbReference>
<keyword evidence="2 9" id="KW-0004">4Fe-4S</keyword>
<evidence type="ECO:0000256" key="4">
    <source>
        <dbReference type="ARBA" id="ARBA00022723"/>
    </source>
</evidence>
<comment type="cofactor">
    <cofactor evidence="1">
        <name>[4Fe-4S] cluster</name>
        <dbReference type="ChEBI" id="CHEBI:49883"/>
    </cofactor>
</comment>
<keyword evidence="4 9" id="KW-0479">Metal-binding</keyword>
<dbReference type="Gene3D" id="1.20.1270.30">
    <property type="match status" value="1"/>
</dbReference>
<dbReference type="InterPro" id="IPR011254">
    <property type="entry name" value="Prismane-like_sf"/>
</dbReference>
<dbReference type="GO" id="GO:0016151">
    <property type="term" value="F:nickel cation binding"/>
    <property type="evidence" value="ECO:0007669"/>
    <property type="project" value="InterPro"/>
</dbReference>
<accession>A0A1Y5MIH9</accession>
<feature type="binding site" evidence="10">
    <location>
        <position position="528"/>
    </location>
    <ligand>
        <name>[Ni-4Fe-4S] cluster</name>
        <dbReference type="ChEBI" id="CHEBI:47739"/>
    </ligand>
</feature>
<keyword evidence="7 9" id="KW-0411">Iron-sulfur</keyword>
<evidence type="ECO:0000256" key="10">
    <source>
        <dbReference type="PIRSR" id="PIRSR005023-1"/>
    </source>
</evidence>
<evidence type="ECO:0000256" key="5">
    <source>
        <dbReference type="ARBA" id="ARBA00023002"/>
    </source>
</evidence>
<feature type="binding site" evidence="10">
    <location>
        <position position="92"/>
    </location>
    <ligand>
        <name>[4Fe-4S] cluster</name>
        <dbReference type="ChEBI" id="CHEBI:49883"/>
        <label>1</label>
        <note>ligand shared between dimeric partners</note>
    </ligand>
</feature>
<name>A0A1Y5MIH9_9BACT</name>
<proteinExistence type="predicted"/>
<dbReference type="PANTHER" id="PTHR30109">
    <property type="entry name" value="HYDROXYLAMINE REDUCTASE"/>
    <property type="match status" value="1"/>
</dbReference>
<sequence>MQTNDEILGIKIQKYGLDKEAKPNEKGFYDYKDEAEFTDYSNAISLYKKTFPNKQKVIEETPDPAVSEMLLKMQDMGIETVFDRFDKQKPQCTFGMAGICCKICFMGPCKITSKATRGVCGADADVIVARNLLRHVAGGAAAHGARGRENMIALKNAATGKLNIPIEGEEKVRAVAKAFGLDESKSINELASQIADILLEDLSRTLPQEHKAIKTFAPKERQEVWKKLDILPIGVYHEVTESLHRTSTGTDGDWRNVMKQFFRTGLAYAWSSTLGTSIAMDCLFGLPKLNDSKINLGAIKKGYVNIALHGHSPLLVSVVVKLGKSEKFQNLAKEKGALGIQFYGVCCNGLSAMYRYDGVIPLSNAVGAELVVGTGALDLWLADVQDVYPTVMEVARCFKTTVITTSDSARLPGAEHIGFDHHHSNMSEIHEIAEKILYRALESHEARKGIPVHIPQYEVEAKMGFSLENVNKIFGSTQVIADAIKEGKILGLVNLVGCSNPRVVYEKAVVNVARTLLKNNVLIMTNGCASFPLLKTGLCNANALEYCGDSLREFLAPYKIPPIWHMGECLDNARASAMFNALSQNLNTDIKDLPYAFSSPEWSNEKGIDAALGFRLLGISSYHCVFAPVQGSKNVEEFMANGTLPILGSKMVVNLDPVALAENIVADMKAKREKLGWRA</sequence>
<dbReference type="GO" id="GO:0043885">
    <property type="term" value="F:anaerobic carbon-monoxide dehydrogenase activity"/>
    <property type="evidence" value="ECO:0007669"/>
    <property type="project" value="UniProtKB-UniRule"/>
</dbReference>
<gene>
    <name evidence="11" type="ORF">B9N65_03955</name>
</gene>
<dbReference type="Gene3D" id="3.40.50.2030">
    <property type="match status" value="2"/>
</dbReference>
<evidence type="ECO:0000256" key="2">
    <source>
        <dbReference type="ARBA" id="ARBA00022485"/>
    </source>
</evidence>
<dbReference type="InterPro" id="IPR016099">
    <property type="entry name" value="Prismane-like_a/b-sand"/>
</dbReference>